<name>A0A2S5ZDG6_9GAMM</name>
<dbReference type="Proteomes" id="UP000239917">
    <property type="component" value="Unassembled WGS sequence"/>
</dbReference>
<evidence type="ECO:0000313" key="3">
    <source>
        <dbReference type="Proteomes" id="UP000239917"/>
    </source>
</evidence>
<proteinExistence type="predicted"/>
<organism evidence="2 3">
    <name type="scientific">Marinobacter maroccanus</name>
    <dbReference type="NCBI Taxonomy" id="2055143"/>
    <lineage>
        <taxon>Bacteria</taxon>
        <taxon>Pseudomonadati</taxon>
        <taxon>Pseudomonadota</taxon>
        <taxon>Gammaproteobacteria</taxon>
        <taxon>Pseudomonadales</taxon>
        <taxon>Marinobacteraceae</taxon>
        <taxon>Marinobacter</taxon>
    </lineage>
</organism>
<gene>
    <name evidence="2" type="ORF">KEHDKFFH_02610</name>
</gene>
<keyword evidence="2" id="KW-0378">Hydrolase</keyword>
<keyword evidence="2" id="KW-0255">Endonuclease</keyword>
<comment type="caution">
    <text evidence="2">The sequence shown here is derived from an EMBL/GenBank/DDBJ whole genome shotgun (WGS) entry which is preliminary data.</text>
</comment>
<dbReference type="GO" id="GO:0004519">
    <property type="term" value="F:endonuclease activity"/>
    <property type="evidence" value="ECO:0007669"/>
    <property type="project" value="UniProtKB-KW"/>
</dbReference>
<accession>A0A2S5ZDG6</accession>
<dbReference type="RefSeq" id="WP_104320484.1">
    <property type="nucleotide sequence ID" value="NZ_PSSX01000002.1"/>
</dbReference>
<evidence type="ECO:0000313" key="2">
    <source>
        <dbReference type="EMBL" id="PPI85348.1"/>
    </source>
</evidence>
<dbReference type="PANTHER" id="PTHR24094">
    <property type="entry name" value="SECRETED PROTEIN"/>
    <property type="match status" value="1"/>
</dbReference>
<keyword evidence="2" id="KW-0540">Nuclease</keyword>
<dbReference type="Pfam" id="PF07510">
    <property type="entry name" value="GmrSD_C"/>
    <property type="match status" value="1"/>
</dbReference>
<feature type="domain" description="GmrSD restriction endonucleases C-terminal" evidence="1">
    <location>
        <begin position="153"/>
        <end position="253"/>
    </location>
</feature>
<dbReference type="PANTHER" id="PTHR24094:SF15">
    <property type="entry name" value="AMP-DEPENDENT SYNTHETASE_LIGASE DOMAIN-CONTAINING PROTEIN-RELATED"/>
    <property type="match status" value="1"/>
</dbReference>
<reference evidence="2 3" key="1">
    <citation type="submission" date="2018-01" db="EMBL/GenBank/DDBJ databases">
        <title>Complete genome sequences of the type strains of Marinobacter flavimaris and Marinobacter maroccanus.</title>
        <authorList>
            <person name="Palau M."/>
            <person name="Boujida N."/>
            <person name="Manresa A."/>
            <person name="Minana-Galbis D."/>
        </authorList>
    </citation>
    <scope>NUCLEOTIDE SEQUENCE [LARGE SCALE GENOMIC DNA]</scope>
    <source>
        <strain evidence="2 3">N4</strain>
    </source>
</reference>
<dbReference type="OrthoDB" id="5196645at2"/>
<dbReference type="InterPro" id="IPR011089">
    <property type="entry name" value="GmrSD_C"/>
</dbReference>
<sequence length="272" mass="30700">MAIDKRARQLLNSDRKEKRLLKFNARNTVLCFLGVCLISFTQGVHSNSVVKKSGSGLCHPPESRWYERTTDFQDFDSVESCLKSGGRLPKGLSETLLSDLGKDEHAPNGADTYARERFGHGWSDTDNDCQDSRAEALIEASSTPVMFDSSNGCRVVRGRWVSPFTGEVIQNSSSIDIDHVVPLRWAWDHGARDWPDGKREAFANDPRNLWPVEARLNRSKGARGPTEWLPPTSKCQYIARFLRITKLYGLDSTSPGSNNQKEELRRLLEREC</sequence>
<protein>
    <submittedName>
        <fullName evidence="2">HNH endonuclease</fullName>
    </submittedName>
</protein>
<dbReference type="EMBL" id="PSSX01000002">
    <property type="protein sequence ID" value="PPI85348.1"/>
    <property type="molecule type" value="Genomic_DNA"/>
</dbReference>
<dbReference type="AlphaFoldDB" id="A0A2S5ZDG6"/>
<evidence type="ECO:0000259" key="1">
    <source>
        <dbReference type="Pfam" id="PF07510"/>
    </source>
</evidence>
<keyword evidence="3" id="KW-1185">Reference proteome</keyword>